<dbReference type="Pfam" id="PF00107">
    <property type="entry name" value="ADH_zinc_N"/>
    <property type="match status" value="1"/>
</dbReference>
<keyword evidence="5" id="KW-0560">Oxidoreductase</keyword>
<dbReference type="GO" id="GO:0005737">
    <property type="term" value="C:cytoplasm"/>
    <property type="evidence" value="ECO:0007669"/>
    <property type="project" value="TreeGrafter"/>
</dbReference>
<evidence type="ECO:0000313" key="10">
    <source>
        <dbReference type="Proteomes" id="UP000288859"/>
    </source>
</evidence>
<proteinExistence type="inferred from homology"/>
<reference evidence="9 10" key="1">
    <citation type="submission" date="2017-03" db="EMBL/GenBank/DDBJ databases">
        <title>Genomes of endolithic fungi from Antarctica.</title>
        <authorList>
            <person name="Coleine C."/>
            <person name="Masonjones S."/>
            <person name="Stajich J.E."/>
        </authorList>
    </citation>
    <scope>NUCLEOTIDE SEQUENCE [LARGE SCALE GENOMIC DNA]</scope>
    <source>
        <strain evidence="9 10">CCFEE 6314</strain>
    </source>
</reference>
<protein>
    <recommendedName>
        <fullName evidence="8">Enoyl reductase (ER) domain-containing protein</fullName>
    </recommendedName>
</protein>
<dbReference type="GO" id="GO:0030638">
    <property type="term" value="P:polyketide metabolic process"/>
    <property type="evidence" value="ECO:0007669"/>
    <property type="project" value="InterPro"/>
</dbReference>
<dbReference type="InterPro" id="IPR032710">
    <property type="entry name" value="NTF2-like_dom_sf"/>
</dbReference>
<dbReference type="SUPFAM" id="SSF51735">
    <property type="entry name" value="NAD(P)-binding Rossmann-fold domains"/>
    <property type="match status" value="1"/>
</dbReference>
<dbReference type="Proteomes" id="UP000288859">
    <property type="component" value="Unassembled WGS sequence"/>
</dbReference>
<dbReference type="SUPFAM" id="SSF54427">
    <property type="entry name" value="NTF2-like"/>
    <property type="match status" value="1"/>
</dbReference>
<evidence type="ECO:0000256" key="4">
    <source>
        <dbReference type="ARBA" id="ARBA00022833"/>
    </source>
</evidence>
<evidence type="ECO:0000256" key="5">
    <source>
        <dbReference type="ARBA" id="ARBA00023002"/>
    </source>
</evidence>
<dbReference type="InterPro" id="IPR009959">
    <property type="entry name" value="Cyclase_SnoaL-like"/>
</dbReference>
<dbReference type="FunFam" id="3.40.50.720:FF:000039">
    <property type="entry name" value="Alcohol dehydrogenase AdhP"/>
    <property type="match status" value="1"/>
</dbReference>
<dbReference type="InterPro" id="IPR002328">
    <property type="entry name" value="ADH_Zn_CS"/>
</dbReference>
<dbReference type="PANTHER" id="PTHR42940">
    <property type="entry name" value="ALCOHOL DEHYDROGENASE 1-RELATED"/>
    <property type="match status" value="1"/>
</dbReference>
<dbReference type="CDD" id="cd08297">
    <property type="entry name" value="CAD3"/>
    <property type="match status" value="1"/>
</dbReference>
<dbReference type="Pfam" id="PF07366">
    <property type="entry name" value="SnoaL"/>
    <property type="match status" value="1"/>
</dbReference>
<evidence type="ECO:0000259" key="8">
    <source>
        <dbReference type="SMART" id="SM00829"/>
    </source>
</evidence>
<keyword evidence="6" id="KW-0520">NAD</keyword>
<keyword evidence="3 7" id="KW-0479">Metal-binding</keyword>
<dbReference type="PANTHER" id="PTHR42940:SF1">
    <property type="entry name" value="ENOYL REDUCTASE (ER) DOMAIN-CONTAINING PROTEIN"/>
    <property type="match status" value="1"/>
</dbReference>
<dbReference type="VEuPathDB" id="FungiDB:PV10_08312"/>
<dbReference type="OrthoDB" id="4114637at2759"/>
<evidence type="ECO:0000256" key="1">
    <source>
        <dbReference type="ARBA" id="ARBA00001947"/>
    </source>
</evidence>
<dbReference type="PROSITE" id="PS00059">
    <property type="entry name" value="ADH_ZINC"/>
    <property type="match status" value="1"/>
</dbReference>
<evidence type="ECO:0000256" key="3">
    <source>
        <dbReference type="ARBA" id="ARBA00022723"/>
    </source>
</evidence>
<evidence type="ECO:0000313" key="9">
    <source>
        <dbReference type="EMBL" id="RVX70231.1"/>
    </source>
</evidence>
<dbReference type="Gene3D" id="3.40.50.720">
    <property type="entry name" value="NAD(P)-binding Rossmann-like Domain"/>
    <property type="match status" value="1"/>
</dbReference>
<dbReference type="InterPro" id="IPR013149">
    <property type="entry name" value="ADH-like_C"/>
</dbReference>
<dbReference type="GO" id="GO:0004022">
    <property type="term" value="F:alcohol dehydrogenase (NAD+) activity"/>
    <property type="evidence" value="ECO:0007669"/>
    <property type="project" value="TreeGrafter"/>
</dbReference>
<organism evidence="9 10">
    <name type="scientific">Exophiala mesophila</name>
    <name type="common">Black yeast-like fungus</name>
    <dbReference type="NCBI Taxonomy" id="212818"/>
    <lineage>
        <taxon>Eukaryota</taxon>
        <taxon>Fungi</taxon>
        <taxon>Dikarya</taxon>
        <taxon>Ascomycota</taxon>
        <taxon>Pezizomycotina</taxon>
        <taxon>Eurotiomycetes</taxon>
        <taxon>Chaetothyriomycetidae</taxon>
        <taxon>Chaetothyriales</taxon>
        <taxon>Herpotrichiellaceae</taxon>
        <taxon>Exophiala</taxon>
    </lineage>
</organism>
<evidence type="ECO:0000256" key="6">
    <source>
        <dbReference type="ARBA" id="ARBA00023027"/>
    </source>
</evidence>
<dbReference type="Gene3D" id="3.10.450.50">
    <property type="match status" value="1"/>
</dbReference>
<comment type="similarity">
    <text evidence="2 7">Belongs to the zinc-containing alcohol dehydrogenase family.</text>
</comment>
<gene>
    <name evidence="9" type="ORF">B0A52_05564</name>
</gene>
<dbReference type="InterPro" id="IPR013154">
    <property type="entry name" value="ADH-like_N"/>
</dbReference>
<evidence type="ECO:0000256" key="2">
    <source>
        <dbReference type="ARBA" id="ARBA00008072"/>
    </source>
</evidence>
<sequence length="486" mass="52851">MEIPTEGWAGVVKNEGPDFFVSVEKVPIPSIGPFEVLIKLNVTGLCLTDVHFMMNDWEFPKMSEMGVSSAGHEGAGVVMKIGESVKNFKVGQRAAYGPIHSTCGLCDSCKSGKETYCQQAVFTGGTVDGTYKQYCAVPESFVHLIPEGVSDNVAGPAMCSAATMCSSLKESGLKAGDWAVFPGGGGGTGIQGVQLACAMGIRPVVVDTGEDRQTLAFSLGAEAFVDFRKELDPVKRVLEITDGGAHGVFVSAVQSYPVSLDYLGSRRGGVVMCVGLPPKGRYHIDAAPTRLCLRNQSIKGTLSSGRVDIAETLEFARRAKLQLEPTVVGRSKFNEAVQKLKNGQVVGHDDHESFSFERLSMDLRTICSRYALCISEQKFEQLPNYVHNDVVYNSKPPMTANEFGQMLDGLIRDLVDFRLDVEMLVVEPAGTLSDLNGMVSARFRLSYETSSETSAEGRVVFYEHVFFYFKEGKIAQIWPLIAWPGK</sequence>
<dbReference type="EMBL" id="NAJM01000024">
    <property type="protein sequence ID" value="RVX70231.1"/>
    <property type="molecule type" value="Genomic_DNA"/>
</dbReference>
<dbReference type="InterPro" id="IPR011032">
    <property type="entry name" value="GroES-like_sf"/>
</dbReference>
<dbReference type="SMART" id="SM00829">
    <property type="entry name" value="PKS_ER"/>
    <property type="match status" value="1"/>
</dbReference>
<feature type="domain" description="Enoyl reductase (ER)" evidence="8">
    <location>
        <begin position="16"/>
        <end position="346"/>
    </location>
</feature>
<name>A0A438N3B8_EXOME</name>
<evidence type="ECO:0000256" key="7">
    <source>
        <dbReference type="RuleBase" id="RU361277"/>
    </source>
</evidence>
<keyword evidence="4 7" id="KW-0862">Zinc</keyword>
<dbReference type="InterPro" id="IPR020843">
    <property type="entry name" value="ER"/>
</dbReference>
<dbReference type="AlphaFoldDB" id="A0A438N3B8"/>
<dbReference type="Gene3D" id="3.90.180.10">
    <property type="entry name" value="Medium-chain alcohol dehydrogenases, catalytic domain"/>
    <property type="match status" value="1"/>
</dbReference>
<comment type="caution">
    <text evidence="9">The sequence shown here is derived from an EMBL/GenBank/DDBJ whole genome shotgun (WGS) entry which is preliminary data.</text>
</comment>
<dbReference type="InterPro" id="IPR036291">
    <property type="entry name" value="NAD(P)-bd_dom_sf"/>
</dbReference>
<dbReference type="GO" id="GO:0008270">
    <property type="term" value="F:zinc ion binding"/>
    <property type="evidence" value="ECO:0007669"/>
    <property type="project" value="InterPro"/>
</dbReference>
<dbReference type="SUPFAM" id="SSF50129">
    <property type="entry name" value="GroES-like"/>
    <property type="match status" value="1"/>
</dbReference>
<dbReference type="Pfam" id="PF08240">
    <property type="entry name" value="ADH_N"/>
    <property type="match status" value="1"/>
</dbReference>
<comment type="cofactor">
    <cofactor evidence="1 7">
        <name>Zn(2+)</name>
        <dbReference type="ChEBI" id="CHEBI:29105"/>
    </cofactor>
</comment>
<accession>A0A438N3B8</accession>